<evidence type="ECO:0000313" key="2">
    <source>
        <dbReference type="EMBL" id="KKQ46261.1"/>
    </source>
</evidence>
<protein>
    <submittedName>
        <fullName evidence="2">Uncharacterized protein</fullName>
    </submittedName>
</protein>
<organism evidence="2 3">
    <name type="scientific">Candidatus Woesebacteria bacterium GW2011_GWA1_37_8</name>
    <dbReference type="NCBI Taxonomy" id="1618546"/>
    <lineage>
        <taxon>Bacteria</taxon>
        <taxon>Candidatus Woeseibacteriota</taxon>
    </lineage>
</organism>
<evidence type="ECO:0000313" key="3">
    <source>
        <dbReference type="Proteomes" id="UP000034603"/>
    </source>
</evidence>
<reference evidence="2 3" key="1">
    <citation type="journal article" date="2015" name="Nature">
        <title>rRNA introns, odd ribosomes, and small enigmatic genomes across a large radiation of phyla.</title>
        <authorList>
            <person name="Brown C.T."/>
            <person name="Hug L.A."/>
            <person name="Thomas B.C."/>
            <person name="Sharon I."/>
            <person name="Castelle C.J."/>
            <person name="Singh A."/>
            <person name="Wilkins M.J."/>
            <person name="Williams K.H."/>
            <person name="Banfield J.F."/>
        </authorList>
    </citation>
    <scope>NUCLEOTIDE SEQUENCE [LARGE SCALE GENOMIC DNA]</scope>
</reference>
<dbReference type="InterPro" id="IPR027417">
    <property type="entry name" value="P-loop_NTPase"/>
</dbReference>
<gene>
    <name evidence="2" type="ORF">US62_C0003G0010</name>
</gene>
<comment type="caution">
    <text evidence="2">The sequence shown here is derived from an EMBL/GenBank/DDBJ whole genome shotgun (WGS) entry which is preliminary data.</text>
</comment>
<evidence type="ECO:0000256" key="1">
    <source>
        <dbReference type="SAM" id="MobiDB-lite"/>
    </source>
</evidence>
<name>A0A0G0L0M4_9BACT</name>
<dbReference type="AlphaFoldDB" id="A0A0G0L0M4"/>
<sequence length="457" mass="51842">MKKNVIKASYFITGDSIVEEVLVSGYPDPSIRFAVCNYETKKVSYASDIILDNGAILQPLTGDIITKGVVLLPSQAEPYLSEAVLIKDIESFINCYLDLPHEFYLKLVSYYVLLTWVYDKLSVIPYLRAIGDYGSGKTRFAQVVGSICYKPFFLTGATSDAFIFRMIELVKGTMVINELERINSDLQAQITVILNNGYEKKMYIGRVEGDRTKVPTTFDAFSPKIITSRGKSKDLALESRILSIPMKPTKRKDIPTMLDDSFWVEATLIRNKLLTYRFNNLYALPTQGKEERLNGVEPRLKQTLLPLLYVIQDKSMEDELINYALDFQEQIFSDRSFELEALIAEKLVNLFDNNDKVGVKDVWESINKELDDKEKITTKAVGLRVRGFGFKTKRIQGVYQIEYSQPVILYLKERYSLTTFQEGSPQTPPSPPADSASEVDIVDMGDNRQMTLGKEGV</sequence>
<dbReference type="SUPFAM" id="SSF52540">
    <property type="entry name" value="P-loop containing nucleoside triphosphate hydrolases"/>
    <property type="match status" value="1"/>
</dbReference>
<dbReference type="Proteomes" id="UP000034603">
    <property type="component" value="Unassembled WGS sequence"/>
</dbReference>
<feature type="region of interest" description="Disordered" evidence="1">
    <location>
        <begin position="420"/>
        <end position="440"/>
    </location>
</feature>
<accession>A0A0G0L0M4</accession>
<dbReference type="EMBL" id="LBTR01000003">
    <property type="protein sequence ID" value="KKQ46261.1"/>
    <property type="molecule type" value="Genomic_DNA"/>
</dbReference>
<proteinExistence type="predicted"/>